<dbReference type="InterPro" id="IPR001633">
    <property type="entry name" value="EAL_dom"/>
</dbReference>
<name>A0A1M5S973_9CLOT</name>
<keyword evidence="3" id="KW-1185">Reference proteome</keyword>
<evidence type="ECO:0000313" key="2">
    <source>
        <dbReference type="EMBL" id="SHH35034.1"/>
    </source>
</evidence>
<dbReference type="PROSITE" id="PS50883">
    <property type="entry name" value="EAL"/>
    <property type="match status" value="1"/>
</dbReference>
<protein>
    <submittedName>
        <fullName evidence="2">EAL domain-containing protein</fullName>
    </submittedName>
</protein>
<dbReference type="STRING" id="1121316.SAMN02745207_00816"/>
<dbReference type="RefSeq" id="WP_242950626.1">
    <property type="nucleotide sequence ID" value="NZ_FQXM01000004.1"/>
</dbReference>
<sequence>MLLKIVAEGIETIEQYDLIKSLGCNEIQGYYFSKPCEANKIIELFNENFIVSAY</sequence>
<dbReference type="PANTHER" id="PTHR33121">
    <property type="entry name" value="CYCLIC DI-GMP PHOSPHODIESTERASE PDEF"/>
    <property type="match status" value="1"/>
</dbReference>
<dbReference type="AlphaFoldDB" id="A0A1M5S973"/>
<evidence type="ECO:0000259" key="1">
    <source>
        <dbReference type="PROSITE" id="PS50883"/>
    </source>
</evidence>
<dbReference type="GO" id="GO:0071111">
    <property type="term" value="F:cyclic-guanylate-specific phosphodiesterase activity"/>
    <property type="evidence" value="ECO:0007669"/>
    <property type="project" value="InterPro"/>
</dbReference>
<evidence type="ECO:0000313" key="3">
    <source>
        <dbReference type="Proteomes" id="UP000184447"/>
    </source>
</evidence>
<proteinExistence type="predicted"/>
<reference evidence="2 3" key="1">
    <citation type="submission" date="2016-11" db="EMBL/GenBank/DDBJ databases">
        <authorList>
            <person name="Jaros S."/>
            <person name="Januszkiewicz K."/>
            <person name="Wedrychowicz H."/>
        </authorList>
    </citation>
    <scope>NUCLEOTIDE SEQUENCE [LARGE SCALE GENOMIC DNA]</scope>
    <source>
        <strain evidence="2 3">DSM 8605</strain>
    </source>
</reference>
<dbReference type="Pfam" id="PF00563">
    <property type="entry name" value="EAL"/>
    <property type="match status" value="1"/>
</dbReference>
<organism evidence="2 3">
    <name type="scientific">Clostridium grantii DSM 8605</name>
    <dbReference type="NCBI Taxonomy" id="1121316"/>
    <lineage>
        <taxon>Bacteria</taxon>
        <taxon>Bacillati</taxon>
        <taxon>Bacillota</taxon>
        <taxon>Clostridia</taxon>
        <taxon>Eubacteriales</taxon>
        <taxon>Clostridiaceae</taxon>
        <taxon>Clostridium</taxon>
    </lineage>
</organism>
<dbReference type="EMBL" id="FQXM01000004">
    <property type="protein sequence ID" value="SHH35034.1"/>
    <property type="molecule type" value="Genomic_DNA"/>
</dbReference>
<feature type="domain" description="EAL" evidence="1">
    <location>
        <begin position="1"/>
        <end position="49"/>
    </location>
</feature>
<accession>A0A1M5S973</accession>
<dbReference type="PANTHER" id="PTHR33121:SF71">
    <property type="entry name" value="OXYGEN SENSOR PROTEIN DOSP"/>
    <property type="match status" value="1"/>
</dbReference>
<dbReference type="InterPro" id="IPR050706">
    <property type="entry name" value="Cyclic-di-GMP_PDE-like"/>
</dbReference>
<gene>
    <name evidence="2" type="ORF">SAMN02745207_00816</name>
</gene>
<dbReference type="InterPro" id="IPR035919">
    <property type="entry name" value="EAL_sf"/>
</dbReference>
<dbReference type="Proteomes" id="UP000184447">
    <property type="component" value="Unassembled WGS sequence"/>
</dbReference>
<dbReference type="SUPFAM" id="SSF141868">
    <property type="entry name" value="EAL domain-like"/>
    <property type="match status" value="1"/>
</dbReference>
<dbReference type="Gene3D" id="3.20.20.450">
    <property type="entry name" value="EAL domain"/>
    <property type="match status" value="1"/>
</dbReference>